<dbReference type="InterPro" id="IPR036388">
    <property type="entry name" value="WH-like_DNA-bd_sf"/>
</dbReference>
<dbReference type="Gene3D" id="1.10.10.10">
    <property type="entry name" value="Winged helix-like DNA-binding domain superfamily/Winged helix DNA-binding domain"/>
    <property type="match status" value="1"/>
</dbReference>
<dbReference type="PANTHER" id="PTHR30432:SF1">
    <property type="entry name" value="DNA-BINDING TRANSCRIPTIONAL DUAL REGULATOR MODE"/>
    <property type="match status" value="1"/>
</dbReference>
<dbReference type="InterPro" id="IPR036390">
    <property type="entry name" value="WH_DNA-bd_sf"/>
</dbReference>
<dbReference type="PANTHER" id="PTHR30432">
    <property type="entry name" value="TRANSCRIPTIONAL REGULATOR MODE"/>
    <property type="match status" value="1"/>
</dbReference>
<dbReference type="RefSeq" id="WP_090332060.1">
    <property type="nucleotide sequence ID" value="NZ_FNXY01000001.1"/>
</dbReference>
<dbReference type="AlphaFoldDB" id="A0A1H6QZ21"/>
<sequence>MERNITIRFRHWVFIDDMKFFGPGRLELLEHIESTGSISKAAKLMNMSYKKAWLMVDEMNNYAKSPYIITQKGGQHGGGTLVTAAGKKLIEAYKKLDAKLAAVVEAEKELLALI</sequence>
<dbReference type="OrthoDB" id="9805928at2"/>
<dbReference type="Proteomes" id="UP000199532">
    <property type="component" value="Unassembled WGS sequence"/>
</dbReference>
<evidence type="ECO:0000313" key="2">
    <source>
        <dbReference type="Proteomes" id="UP000199532"/>
    </source>
</evidence>
<reference evidence="1 2" key="1">
    <citation type="submission" date="2016-10" db="EMBL/GenBank/DDBJ databases">
        <authorList>
            <person name="de Groot N.N."/>
        </authorList>
    </citation>
    <scope>NUCLEOTIDE SEQUENCE [LARGE SCALE GENOMIC DNA]</scope>
    <source>
        <strain evidence="1 2">DSM 19938</strain>
    </source>
</reference>
<organism evidence="1 2">
    <name type="scientific">Dyadobacter koreensis</name>
    <dbReference type="NCBI Taxonomy" id="408657"/>
    <lineage>
        <taxon>Bacteria</taxon>
        <taxon>Pseudomonadati</taxon>
        <taxon>Bacteroidota</taxon>
        <taxon>Cytophagia</taxon>
        <taxon>Cytophagales</taxon>
        <taxon>Spirosomataceae</taxon>
        <taxon>Dyadobacter</taxon>
    </lineage>
</organism>
<name>A0A1H6QZ21_9BACT</name>
<dbReference type="InterPro" id="IPR051815">
    <property type="entry name" value="Molybdate_resp_trans_reg"/>
</dbReference>
<gene>
    <name evidence="1" type="ORF">SAMN04487995_0765</name>
</gene>
<keyword evidence="2" id="KW-1185">Reference proteome</keyword>
<accession>A0A1H6QZ21</accession>
<dbReference type="SUPFAM" id="SSF46785">
    <property type="entry name" value="Winged helix' DNA-binding domain"/>
    <property type="match status" value="1"/>
</dbReference>
<proteinExistence type="predicted"/>
<protein>
    <submittedName>
        <fullName evidence="1">Molybdate transport system regulatory protein</fullName>
    </submittedName>
</protein>
<evidence type="ECO:0000313" key="1">
    <source>
        <dbReference type="EMBL" id="SEI44202.1"/>
    </source>
</evidence>
<dbReference type="STRING" id="408657.SAMN04487995_0765"/>
<dbReference type="EMBL" id="FNXY01000001">
    <property type="protein sequence ID" value="SEI44202.1"/>
    <property type="molecule type" value="Genomic_DNA"/>
</dbReference>